<evidence type="ECO:0000313" key="1">
    <source>
        <dbReference type="EMBL" id="SEA58601.1"/>
    </source>
</evidence>
<sequence>MLASKHGRVVIPHESRAHAVDLVGRNLFTVAGPANDDAEGARVGDDTETRLDTKRRIVILRIVGVRAMVDDLVTQRTQVFGKLVF</sequence>
<name>A0A1H4CDV7_9ACTO</name>
<evidence type="ECO:0000313" key="2">
    <source>
        <dbReference type="Proteomes" id="UP000199288"/>
    </source>
</evidence>
<protein>
    <submittedName>
        <fullName evidence="1">Uncharacterized protein</fullName>
    </submittedName>
</protein>
<dbReference type="AlphaFoldDB" id="A0A1H4CDV7"/>
<dbReference type="EMBL" id="FNQV01000012">
    <property type="protein sequence ID" value="SEA58601.1"/>
    <property type="molecule type" value="Genomic_DNA"/>
</dbReference>
<keyword evidence="2" id="KW-1185">Reference proteome</keyword>
<proteinExistence type="predicted"/>
<accession>A0A1H4CDV7</accession>
<reference evidence="2" key="1">
    <citation type="submission" date="2016-10" db="EMBL/GenBank/DDBJ databases">
        <authorList>
            <person name="Varghese N."/>
            <person name="Submissions S."/>
        </authorList>
    </citation>
    <scope>NUCLEOTIDE SEQUENCE [LARGE SCALE GENOMIC DNA]</scope>
    <source>
        <strain evidence="2">KPR-1</strain>
    </source>
</reference>
<gene>
    <name evidence="1" type="ORF">SAMN02910418_01942</name>
</gene>
<organism evidence="1 2">
    <name type="scientific">Bowdeniella nasicola</name>
    <dbReference type="NCBI Taxonomy" id="208480"/>
    <lineage>
        <taxon>Bacteria</taxon>
        <taxon>Bacillati</taxon>
        <taxon>Actinomycetota</taxon>
        <taxon>Actinomycetes</taxon>
        <taxon>Actinomycetales</taxon>
        <taxon>Actinomycetaceae</taxon>
        <taxon>Bowdeniella</taxon>
    </lineage>
</organism>
<dbReference type="Proteomes" id="UP000199288">
    <property type="component" value="Unassembled WGS sequence"/>
</dbReference>